<dbReference type="Pfam" id="PF01323">
    <property type="entry name" value="DSBA"/>
    <property type="match status" value="1"/>
</dbReference>
<reference evidence="3" key="1">
    <citation type="journal article" date="2015" name="Genome Announc.">
        <title>Genome sequence of the AIDS-associated pathogen Penicillium marneffei (ATCC18224) and its near taxonomic relative Talaromyces stipitatus (ATCC10500).</title>
        <authorList>
            <person name="Nierman W.C."/>
            <person name="Fedorova-Abrams N.D."/>
            <person name="Andrianopoulos A."/>
        </authorList>
    </citation>
    <scope>NUCLEOTIDE SEQUENCE [LARGE SCALE GENOMIC DNA]</scope>
    <source>
        <strain evidence="3">ATCC 10500 / CBS 375.48 / QM 6759 / NRRL 1006</strain>
    </source>
</reference>
<dbReference type="CDD" id="cd03024">
    <property type="entry name" value="DsbA_FrnE"/>
    <property type="match status" value="1"/>
</dbReference>
<feature type="domain" description="DSBA-like thioredoxin" evidence="1">
    <location>
        <begin position="30"/>
        <end position="234"/>
    </location>
</feature>
<gene>
    <name evidence="2" type="ORF">TSTA_124180</name>
</gene>
<dbReference type="GO" id="GO:0016491">
    <property type="term" value="F:oxidoreductase activity"/>
    <property type="evidence" value="ECO:0007669"/>
    <property type="project" value="InterPro"/>
</dbReference>
<dbReference type="PhylomeDB" id="B8MAY9"/>
<dbReference type="VEuPathDB" id="FungiDB:TSTA_124180"/>
<dbReference type="PANTHER" id="PTHR13887:SF41">
    <property type="entry name" value="THIOREDOXIN SUPERFAMILY PROTEIN"/>
    <property type="match status" value="1"/>
</dbReference>
<accession>B8MAY9</accession>
<protein>
    <submittedName>
        <fullName evidence="2">DSBA-like thioredoxin domain protein</fullName>
    </submittedName>
</protein>
<organism evidence="2 3">
    <name type="scientific">Talaromyces stipitatus (strain ATCC 10500 / CBS 375.48 / QM 6759 / NRRL 1006)</name>
    <name type="common">Penicillium stipitatum</name>
    <dbReference type="NCBI Taxonomy" id="441959"/>
    <lineage>
        <taxon>Eukaryota</taxon>
        <taxon>Fungi</taxon>
        <taxon>Dikarya</taxon>
        <taxon>Ascomycota</taxon>
        <taxon>Pezizomycotina</taxon>
        <taxon>Eurotiomycetes</taxon>
        <taxon>Eurotiomycetidae</taxon>
        <taxon>Eurotiales</taxon>
        <taxon>Trichocomaceae</taxon>
        <taxon>Talaromyces</taxon>
        <taxon>Talaromyces sect. Talaromyces</taxon>
    </lineage>
</organism>
<dbReference type="PANTHER" id="PTHR13887">
    <property type="entry name" value="GLUTATHIONE S-TRANSFERASE KAPPA"/>
    <property type="match status" value="1"/>
</dbReference>
<dbReference type="eggNOG" id="ENOG502QTH7">
    <property type="taxonomic scope" value="Eukaryota"/>
</dbReference>
<dbReference type="InParanoid" id="B8MAY9"/>
<proteinExistence type="predicted"/>
<dbReference type="InterPro" id="IPR036249">
    <property type="entry name" value="Thioredoxin-like_sf"/>
</dbReference>
<sequence>MLRCPSKRPTTRLFNHSKFSLFFRTMTNYTIEITSDTVCPWCYIGTSRLQRAIAEHSKANPGDTFELKWHSFYLRPDGPGFPGVNKLQMYENRFGDPARVQAMMKRIGAIGAEEGINFSFGGNTGSTRDSHRLIHLVGKHYGSEKQTEVVKALFKKYFEEEQNITDKEVLVDAAVKSAAQIPEKEVRGWLDSDVGGAEVDREARQARLNSITGVPFFNIQGKYSVEGAQDAAEFLRVFMAVKGVE</sequence>
<dbReference type="EMBL" id="EQ962655">
    <property type="protein sequence ID" value="EED18690.1"/>
    <property type="molecule type" value="Genomic_DNA"/>
</dbReference>
<dbReference type="InterPro" id="IPR001853">
    <property type="entry name" value="DSBA-like_thioredoxin_dom"/>
</dbReference>
<keyword evidence="3" id="KW-1185">Reference proteome</keyword>
<evidence type="ECO:0000313" key="2">
    <source>
        <dbReference type="EMBL" id="EED18690.1"/>
    </source>
</evidence>
<dbReference type="Proteomes" id="UP000001745">
    <property type="component" value="Unassembled WGS sequence"/>
</dbReference>
<dbReference type="OMA" id="EITCPWC"/>
<evidence type="ECO:0000313" key="3">
    <source>
        <dbReference type="Proteomes" id="UP000001745"/>
    </source>
</evidence>
<dbReference type="AlphaFoldDB" id="B8MAY9"/>
<dbReference type="OrthoDB" id="1930760at2759"/>
<dbReference type="SUPFAM" id="SSF52833">
    <property type="entry name" value="Thioredoxin-like"/>
    <property type="match status" value="1"/>
</dbReference>
<dbReference type="GeneID" id="8098369"/>
<dbReference type="HOGENOM" id="CLU_069253_0_1_1"/>
<evidence type="ECO:0000259" key="1">
    <source>
        <dbReference type="Pfam" id="PF01323"/>
    </source>
</evidence>
<name>B8MAY9_TALSN</name>
<dbReference type="Gene3D" id="3.40.30.10">
    <property type="entry name" value="Glutaredoxin"/>
    <property type="match status" value="1"/>
</dbReference>
<dbReference type="RefSeq" id="XP_002482682.1">
    <property type="nucleotide sequence ID" value="XM_002482637.1"/>
</dbReference>